<evidence type="ECO:0000256" key="2">
    <source>
        <dbReference type="ARBA" id="ARBA00022485"/>
    </source>
</evidence>
<dbReference type="Gene3D" id="3.20.20.70">
    <property type="entry name" value="Aldolase class I"/>
    <property type="match status" value="1"/>
</dbReference>
<evidence type="ECO:0000259" key="7">
    <source>
        <dbReference type="PROSITE" id="PS51918"/>
    </source>
</evidence>
<proteinExistence type="predicted"/>
<keyword evidence="3" id="KW-0949">S-adenosyl-L-methionine</keyword>
<evidence type="ECO:0000256" key="6">
    <source>
        <dbReference type="ARBA" id="ARBA00023014"/>
    </source>
</evidence>
<dbReference type="NCBIfam" id="TIGR04085">
    <property type="entry name" value="rSAM_more_4Fe4S"/>
    <property type="match status" value="1"/>
</dbReference>
<evidence type="ECO:0000256" key="3">
    <source>
        <dbReference type="ARBA" id="ARBA00022691"/>
    </source>
</evidence>
<keyword evidence="5" id="KW-0408">Iron</keyword>
<organism evidence="8 9">
    <name type="scientific">Blautia parvula</name>
    <dbReference type="NCBI Taxonomy" id="2877527"/>
    <lineage>
        <taxon>Bacteria</taxon>
        <taxon>Bacillati</taxon>
        <taxon>Bacillota</taxon>
        <taxon>Clostridia</taxon>
        <taxon>Lachnospirales</taxon>
        <taxon>Lachnospiraceae</taxon>
        <taxon>Blautia</taxon>
    </lineage>
</organism>
<evidence type="ECO:0000256" key="5">
    <source>
        <dbReference type="ARBA" id="ARBA00023004"/>
    </source>
</evidence>
<dbReference type="SFLD" id="SFLDG01384">
    <property type="entry name" value="thioether_bond_formation_requi"/>
    <property type="match status" value="1"/>
</dbReference>
<dbReference type="SFLD" id="SFLDG01067">
    <property type="entry name" value="SPASM/twitch_domain_containing"/>
    <property type="match status" value="1"/>
</dbReference>
<dbReference type="CDD" id="cd01335">
    <property type="entry name" value="Radical_SAM"/>
    <property type="match status" value="1"/>
</dbReference>
<dbReference type="InterPro" id="IPR023867">
    <property type="entry name" value="Sulphatase_maturase_rSAM"/>
</dbReference>
<dbReference type="Pfam" id="PF04055">
    <property type="entry name" value="Radical_SAM"/>
    <property type="match status" value="1"/>
</dbReference>
<dbReference type="PROSITE" id="PS51918">
    <property type="entry name" value="RADICAL_SAM"/>
    <property type="match status" value="1"/>
</dbReference>
<comment type="caution">
    <text evidence="8">The sequence shown here is derived from an EMBL/GenBank/DDBJ whole genome shotgun (WGS) entry which is preliminary data.</text>
</comment>
<dbReference type="InterPro" id="IPR013785">
    <property type="entry name" value="Aldolase_TIM"/>
</dbReference>
<comment type="cofactor">
    <cofactor evidence="1">
        <name>[4Fe-4S] cluster</name>
        <dbReference type="ChEBI" id="CHEBI:49883"/>
    </cofactor>
</comment>
<keyword evidence="9" id="KW-1185">Reference proteome</keyword>
<evidence type="ECO:0000256" key="4">
    <source>
        <dbReference type="ARBA" id="ARBA00022723"/>
    </source>
</evidence>
<dbReference type="EMBL" id="BAABZQ010000001">
    <property type="protein sequence ID" value="GAA6502385.1"/>
    <property type="molecule type" value="Genomic_DNA"/>
</dbReference>
<dbReference type="SUPFAM" id="SSF102114">
    <property type="entry name" value="Radical SAM enzymes"/>
    <property type="match status" value="1"/>
</dbReference>
<dbReference type="Proteomes" id="UP001600941">
    <property type="component" value="Unassembled WGS sequence"/>
</dbReference>
<evidence type="ECO:0000313" key="9">
    <source>
        <dbReference type="Proteomes" id="UP001600941"/>
    </source>
</evidence>
<keyword evidence="4" id="KW-0479">Metal-binding</keyword>
<dbReference type="PANTHER" id="PTHR43787">
    <property type="entry name" value="FEMO COFACTOR BIOSYNTHESIS PROTEIN NIFB-RELATED"/>
    <property type="match status" value="1"/>
</dbReference>
<dbReference type="SFLD" id="SFLDG01386">
    <property type="entry name" value="main_SPASM_domain-containing"/>
    <property type="match status" value="1"/>
</dbReference>
<sequence>MKPSYYNYVIENKNGNGDALYYNMRTGSLAHMEAKHHKEFVQFIETGIEISDEKFLEELKYCGFLIEDDFDEKKDIKIRMLNSRYDTSVLSLTITPTMACNFRCTYCFESGHYSNGHMSEDTEENICKMVEQEASHLEKLVVTWYGGEPLLAISPIERLTKKFKKICKRFNIEYSASIITNGYLLTEDVCNKLLDLDITDAQITLDGDAKIHNSRRPLANGGGTYEKIVDNLDKIHGKIGIAIRINVDKENQNEVQAVVDELKRKGIYEDVFCYLGLVTATNGSCSNCACMSSEKYSEFNLNFWLKNDMPLASLYPKPMGNYCGADYAQGYVIDAQGNIYKCWSDVGVMDRRIGTVRDWVESTKKMQVSAAQTQKVLAEYMLYDPTEDAVCSRCKFMPICFGGCPHSRIENNQLCEQYRYNVGEFMQAYADAVLKQERGMHHENFSATCDSEM</sequence>
<gene>
    <name evidence="8" type="primary">ctpM</name>
    <name evidence="8" type="ORF">K340107D12_52010</name>
</gene>
<dbReference type="RefSeq" id="WP_227080748.1">
    <property type="nucleotide sequence ID" value="NZ_BAABZQ010000001.1"/>
</dbReference>
<dbReference type="InterPro" id="IPR007197">
    <property type="entry name" value="rSAM"/>
</dbReference>
<evidence type="ECO:0000256" key="1">
    <source>
        <dbReference type="ARBA" id="ARBA00001966"/>
    </source>
</evidence>
<keyword evidence="6" id="KW-0411">Iron-sulfur</keyword>
<feature type="domain" description="Radical SAM core" evidence="7">
    <location>
        <begin position="84"/>
        <end position="326"/>
    </location>
</feature>
<dbReference type="InterPro" id="IPR058240">
    <property type="entry name" value="rSAM_sf"/>
</dbReference>
<accession>A0ABQ0C0T1</accession>
<dbReference type="SFLD" id="SFLDS00029">
    <property type="entry name" value="Radical_SAM"/>
    <property type="match status" value="1"/>
</dbReference>
<dbReference type="PANTHER" id="PTHR43787:SF3">
    <property type="entry name" value="ARYLSULFATASE REGULATORY PROTEIN"/>
    <property type="match status" value="1"/>
</dbReference>
<dbReference type="InterPro" id="IPR023885">
    <property type="entry name" value="4Fe4S-binding_SPASM_dom"/>
</dbReference>
<evidence type="ECO:0000313" key="8">
    <source>
        <dbReference type="EMBL" id="GAA6502385.1"/>
    </source>
</evidence>
<reference evidence="8 9" key="1">
    <citation type="submission" date="2024-04" db="EMBL/GenBank/DDBJ databases">
        <title>Defined microbial consortia suppress multidrug-resistant proinflammatory Enterobacteriaceae via ecological control.</title>
        <authorList>
            <person name="Furuichi M."/>
            <person name="Kawaguchi T."/>
            <person name="Pust M."/>
            <person name="Yasuma K."/>
            <person name="Plichta D."/>
            <person name="Hasegawa N."/>
            <person name="Ohya T."/>
            <person name="Bhattarai S."/>
            <person name="Sasajima S."/>
            <person name="Aoto Y."/>
            <person name="Tuganbaev T."/>
            <person name="Yaginuma M."/>
            <person name="Ueda M."/>
            <person name="Okahashi N."/>
            <person name="Amafuji K."/>
            <person name="Kiridooshi Y."/>
            <person name="Sugita K."/>
            <person name="Strazar M."/>
            <person name="Skelly A."/>
            <person name="Suda W."/>
            <person name="Hattori M."/>
            <person name="Nakamoto N."/>
            <person name="Caballero S."/>
            <person name="Norman J."/>
            <person name="Olle B."/>
            <person name="Tanoue T."/>
            <person name="Arita M."/>
            <person name="Bucci V."/>
            <person name="Atarashi K."/>
            <person name="Xavier R."/>
            <person name="Honda K."/>
        </authorList>
    </citation>
    <scope>NUCLEOTIDE SEQUENCE [LARGE SCALE GENOMIC DNA]</scope>
    <source>
        <strain evidence="9">k34-0107-D12</strain>
    </source>
</reference>
<protein>
    <submittedName>
        <fullName evidence="8">Radical SAM/SPASM domain Clo7bot peptide maturase</fullName>
    </submittedName>
</protein>
<keyword evidence="2" id="KW-0004">4Fe-4S</keyword>
<name>A0ABQ0C0T1_9FIRM</name>